<dbReference type="Proteomes" id="UP000002512">
    <property type="component" value="Chromosome"/>
</dbReference>
<dbReference type="HOGENOM" id="CLU_927243_0_0_9"/>
<name>Q8DSK8_STRMU</name>
<organism evidence="2 3">
    <name type="scientific">Streptococcus mutans serotype c (strain ATCC 700610 / UA159)</name>
    <dbReference type="NCBI Taxonomy" id="210007"/>
    <lineage>
        <taxon>Bacteria</taxon>
        <taxon>Bacillati</taxon>
        <taxon>Bacillota</taxon>
        <taxon>Bacilli</taxon>
        <taxon>Lactobacillales</taxon>
        <taxon>Streptococcaceae</taxon>
        <taxon>Streptococcus</taxon>
    </lineage>
</organism>
<dbReference type="NCBIfam" id="NF033859">
    <property type="entry name" value="SMEK_N"/>
    <property type="match status" value="1"/>
</dbReference>
<feature type="domain" description="SMEK" evidence="1">
    <location>
        <begin position="23"/>
        <end position="159"/>
    </location>
</feature>
<dbReference type="STRING" id="210007.SMU_1773c"/>
<evidence type="ECO:0000259" key="1">
    <source>
        <dbReference type="Pfam" id="PF21941"/>
    </source>
</evidence>
<dbReference type="GeneID" id="93858804"/>
<dbReference type="eggNOG" id="ENOG502Z8AU">
    <property type="taxonomic scope" value="Bacteria"/>
</dbReference>
<dbReference type="EMBL" id="AE014133">
    <property type="protein sequence ID" value="AAN59401.1"/>
    <property type="molecule type" value="Genomic_DNA"/>
</dbReference>
<accession>Q8DSK8</accession>
<dbReference type="KEGG" id="smu:SMU_1773c"/>
<gene>
    <name evidence="2" type="ordered locus">SMU_1773c</name>
</gene>
<dbReference type="PATRIC" id="fig|210007.7.peg.1582"/>
<dbReference type="InterPro" id="IPR047740">
    <property type="entry name" value="SMEK_dom"/>
</dbReference>
<sequence>MDCWRRNGRKVLFETSDNINQFIRTLRDLNEIIEKRAKLNLLDNAVLAESFYKEILNALFSWKLENLNIEQSNFEAIDLIDDKNKIVVQISCTCENQKVHGTISKDELTKEDYKEYVLYFVFIGKQNSKIKNGKYNNTSQLNFNPKKNIFLTEDLIKKFQDLTPNSQRKVLDIIQNYLSNEKSGENILSKREISESILEILDENSEIFFKYGPHSKVASTSPMSKSSYKIWNKQKQKIIENNKDILNLYSKHQSFFSRKEKLLFNKFKSNVESFECNDKQRLDSNVYESFPEDFPKMLESIIKNQGVNLNG</sequence>
<evidence type="ECO:0000313" key="2">
    <source>
        <dbReference type="EMBL" id="AAN59401.1"/>
    </source>
</evidence>
<keyword evidence="3" id="KW-1185">Reference proteome</keyword>
<reference evidence="2 3" key="1">
    <citation type="journal article" date="2002" name="Proc. Natl. Acad. Sci. U.S.A.">
        <title>Genome sequence of Streptococcus mutans UA159, a cariogenic dental pathogen.</title>
        <authorList>
            <person name="Ajdic D."/>
            <person name="McShan W.M."/>
            <person name="McLaughlin R.E."/>
            <person name="Savic G."/>
            <person name="Chang J."/>
            <person name="Carson M.B."/>
            <person name="Primeaux C."/>
            <person name="Tian R."/>
            <person name="Kenton S."/>
            <person name="Jia H."/>
            <person name="Lin S."/>
            <person name="Qian Y."/>
            <person name="Li S."/>
            <person name="Zhu H."/>
            <person name="Najar F."/>
            <person name="Lai H."/>
            <person name="White J."/>
            <person name="Roe B.A."/>
            <person name="Ferretti J.J."/>
        </authorList>
    </citation>
    <scope>NUCLEOTIDE SEQUENCE [LARGE SCALE GENOMIC DNA]</scope>
    <source>
        <strain evidence="3">ATCC 700610 / UA159</strain>
    </source>
</reference>
<evidence type="ECO:0000313" key="3">
    <source>
        <dbReference type="Proteomes" id="UP000002512"/>
    </source>
</evidence>
<dbReference type="RefSeq" id="WP_011074663.1">
    <property type="nucleotide sequence ID" value="NC_004350.2"/>
</dbReference>
<protein>
    <recommendedName>
        <fullName evidence="1">SMEK domain-containing protein</fullName>
    </recommendedName>
</protein>
<dbReference type="OrthoDB" id="397330at2"/>
<dbReference type="AlphaFoldDB" id="Q8DSK8"/>
<dbReference type="Pfam" id="PF21941">
    <property type="entry name" value="SMEK_N"/>
    <property type="match status" value="1"/>
</dbReference>
<proteinExistence type="predicted"/>